<dbReference type="PANTHER" id="PTHR36832">
    <property type="entry name" value="SLR1174 PROTEIN-RELATED"/>
    <property type="match status" value="1"/>
</dbReference>
<evidence type="ECO:0000256" key="1">
    <source>
        <dbReference type="SAM" id="Phobius"/>
    </source>
</evidence>
<accession>A0A1T4MB09</accession>
<gene>
    <name evidence="2" type="ORF">SAMN02745149_01913</name>
</gene>
<dbReference type="PANTHER" id="PTHR36832:SF1">
    <property type="entry name" value="SLR1174 PROTEIN"/>
    <property type="match status" value="1"/>
</dbReference>
<dbReference type="Proteomes" id="UP000190423">
    <property type="component" value="Unassembled WGS sequence"/>
</dbReference>
<dbReference type="EMBL" id="FUWG01000015">
    <property type="protein sequence ID" value="SJZ64061.1"/>
    <property type="molecule type" value="Genomic_DNA"/>
</dbReference>
<feature type="transmembrane region" description="Helical" evidence="1">
    <location>
        <begin position="157"/>
        <end position="177"/>
    </location>
</feature>
<keyword evidence="3" id="KW-1185">Reference proteome</keyword>
<evidence type="ECO:0000313" key="3">
    <source>
        <dbReference type="Proteomes" id="UP000190423"/>
    </source>
</evidence>
<keyword evidence="1" id="KW-0472">Membrane</keyword>
<feature type="transmembrane region" description="Helical" evidence="1">
    <location>
        <begin position="37"/>
        <end position="55"/>
    </location>
</feature>
<dbReference type="OrthoDB" id="8582979at2"/>
<reference evidence="2 3" key="1">
    <citation type="submission" date="2017-02" db="EMBL/GenBank/DDBJ databases">
        <authorList>
            <person name="Peterson S.W."/>
        </authorList>
    </citation>
    <scope>NUCLEOTIDE SEQUENCE [LARGE SCALE GENOMIC DNA]</scope>
    <source>
        <strain evidence="2 3">ATCC BAA-908</strain>
    </source>
</reference>
<organism evidence="2 3">
    <name type="scientific">Treponema porcinum</name>
    <dbReference type="NCBI Taxonomy" id="261392"/>
    <lineage>
        <taxon>Bacteria</taxon>
        <taxon>Pseudomonadati</taxon>
        <taxon>Spirochaetota</taxon>
        <taxon>Spirochaetia</taxon>
        <taxon>Spirochaetales</taxon>
        <taxon>Treponemataceae</taxon>
        <taxon>Treponema</taxon>
    </lineage>
</organism>
<keyword evidence="1" id="KW-0812">Transmembrane</keyword>
<sequence length="194" mass="22025">MGEKKKHLISNPAYRISSYVPFTRNSLQTLLSYRTNVLFYFLGNILRIFVFYFLWKAIFASSGEEVLRGFTLPQMLIYLILTTSVSELSGSVGSDMSDEIGTGQIAMCLIKPISFRLRIYFTSLGDTLYCFIMSGLPGLAAVYILSFVYGIHKELTLLNLFLFFVSLSFSLIIRMSYNLNSSFCMGRHSPWSSP</sequence>
<proteinExistence type="predicted"/>
<dbReference type="STRING" id="261392.SAMN02745149_01913"/>
<evidence type="ECO:0000313" key="2">
    <source>
        <dbReference type="EMBL" id="SJZ64061.1"/>
    </source>
</evidence>
<dbReference type="AlphaFoldDB" id="A0A1T4MB09"/>
<dbReference type="RefSeq" id="WP_078933812.1">
    <property type="nucleotide sequence ID" value="NZ_FUWG01000015.1"/>
</dbReference>
<dbReference type="GeneID" id="78317192"/>
<keyword evidence="1" id="KW-1133">Transmembrane helix</keyword>
<feature type="transmembrane region" description="Helical" evidence="1">
    <location>
        <begin position="128"/>
        <end position="151"/>
    </location>
</feature>
<name>A0A1T4MB09_TREPO</name>
<protein>
    <submittedName>
        <fullName evidence="2">ABC-2 family transporter protein</fullName>
    </submittedName>
</protein>